<name>A0ABS4MBK6_9LACO</name>
<accession>A0ABS4MBK6</accession>
<feature type="transmembrane region" description="Helical" evidence="1">
    <location>
        <begin position="51"/>
        <end position="72"/>
    </location>
</feature>
<organism evidence="2 3">
    <name type="scientific">Lactobacillus colini</name>
    <dbReference type="NCBI Taxonomy" id="1819254"/>
    <lineage>
        <taxon>Bacteria</taxon>
        <taxon>Bacillati</taxon>
        <taxon>Bacillota</taxon>
        <taxon>Bacilli</taxon>
        <taxon>Lactobacillales</taxon>
        <taxon>Lactobacillaceae</taxon>
        <taxon>Lactobacillus</taxon>
    </lineage>
</organism>
<proteinExistence type="predicted"/>
<evidence type="ECO:0000256" key="1">
    <source>
        <dbReference type="SAM" id="Phobius"/>
    </source>
</evidence>
<protein>
    <recommendedName>
        <fullName evidence="4">ABC transporter permease</fullName>
    </recommendedName>
</protein>
<dbReference type="EMBL" id="JAGGLU010000001">
    <property type="protein sequence ID" value="MBP2057066.1"/>
    <property type="molecule type" value="Genomic_DNA"/>
</dbReference>
<evidence type="ECO:0000313" key="2">
    <source>
        <dbReference type="EMBL" id="MBP2057066.1"/>
    </source>
</evidence>
<gene>
    <name evidence="2" type="ORF">J2Z60_000228</name>
</gene>
<reference evidence="2 3" key="1">
    <citation type="submission" date="2021-03" db="EMBL/GenBank/DDBJ databases">
        <title>Genomic Encyclopedia of Type Strains, Phase IV (KMG-IV): sequencing the most valuable type-strain genomes for metagenomic binning, comparative biology and taxonomic classification.</title>
        <authorList>
            <person name="Goeker M."/>
        </authorList>
    </citation>
    <scope>NUCLEOTIDE SEQUENCE [LARGE SCALE GENOMIC DNA]</scope>
    <source>
        <strain evidence="2 3">DSM 101872</strain>
    </source>
</reference>
<sequence length="271" mass="30782">MTRFIDLFDELFKTKRRGVHLIILLQVVAAIVLTIWALIAKFEIGEPMLYFWEMMAAASVFADLAYVVVSTWQNERIYKYQTWRLIPISPTKTYVANILSGFVAGVYLVIIQIGLMLISLLPLLTSKDIRIQIGDAAHHLKKVNTHVLWSKFWALFSWQDLLSFLIAFFLFAILVYSAVSTIDLSSKTIADFLPEKFNKIARFCIILVLIIVGDILLSNLSDAVNGFLNSLMDPNHASTYGIWISNGTFCIIDIILSGVNIWLLRAYHEGK</sequence>
<feature type="transmembrane region" description="Helical" evidence="1">
    <location>
        <begin position="240"/>
        <end position="264"/>
    </location>
</feature>
<keyword evidence="3" id="KW-1185">Reference proteome</keyword>
<keyword evidence="1" id="KW-0812">Transmembrane</keyword>
<feature type="transmembrane region" description="Helical" evidence="1">
    <location>
        <begin position="161"/>
        <end position="179"/>
    </location>
</feature>
<comment type="caution">
    <text evidence="2">The sequence shown here is derived from an EMBL/GenBank/DDBJ whole genome shotgun (WGS) entry which is preliminary data.</text>
</comment>
<evidence type="ECO:0008006" key="4">
    <source>
        <dbReference type="Google" id="ProtNLM"/>
    </source>
</evidence>
<evidence type="ECO:0000313" key="3">
    <source>
        <dbReference type="Proteomes" id="UP001519292"/>
    </source>
</evidence>
<feature type="transmembrane region" description="Helical" evidence="1">
    <location>
        <begin position="200"/>
        <end position="220"/>
    </location>
</feature>
<feature type="transmembrane region" description="Helical" evidence="1">
    <location>
        <begin position="93"/>
        <end position="118"/>
    </location>
</feature>
<feature type="transmembrane region" description="Helical" evidence="1">
    <location>
        <begin position="21"/>
        <end position="39"/>
    </location>
</feature>
<keyword evidence="1" id="KW-1133">Transmembrane helix</keyword>
<dbReference type="Proteomes" id="UP001519292">
    <property type="component" value="Unassembled WGS sequence"/>
</dbReference>
<keyword evidence="1" id="KW-0472">Membrane</keyword>
<dbReference type="RefSeq" id="WP_209685541.1">
    <property type="nucleotide sequence ID" value="NZ_JAGGLU010000001.1"/>
</dbReference>